<evidence type="ECO:0000313" key="2">
    <source>
        <dbReference type="EMBL" id="PIR93020.1"/>
    </source>
</evidence>
<dbReference type="CDD" id="cd07438">
    <property type="entry name" value="PHP_HisPPase_AMP"/>
    <property type="match status" value="1"/>
</dbReference>
<dbReference type="SMART" id="SM00481">
    <property type="entry name" value="POLIIIAc"/>
    <property type="match status" value="1"/>
</dbReference>
<dbReference type="AlphaFoldDB" id="A0A2H0V3U1"/>
<dbReference type="InterPro" id="IPR003141">
    <property type="entry name" value="Pol/His_phosphatase_N"/>
</dbReference>
<dbReference type="GO" id="GO:0004534">
    <property type="term" value="F:5'-3' RNA exonuclease activity"/>
    <property type="evidence" value="ECO:0007669"/>
    <property type="project" value="TreeGrafter"/>
</dbReference>
<dbReference type="InterPro" id="IPR004013">
    <property type="entry name" value="PHP_dom"/>
</dbReference>
<dbReference type="Gene3D" id="3.20.20.140">
    <property type="entry name" value="Metal-dependent hydrolases"/>
    <property type="match status" value="1"/>
</dbReference>
<dbReference type="Proteomes" id="UP000228626">
    <property type="component" value="Unassembled WGS sequence"/>
</dbReference>
<dbReference type="PANTHER" id="PTHR42924:SF3">
    <property type="entry name" value="POLYMERASE_HISTIDINOL PHOSPHATASE N-TERMINAL DOMAIN-CONTAINING PROTEIN"/>
    <property type="match status" value="1"/>
</dbReference>
<organism evidence="2 3">
    <name type="scientific">Candidatus Falkowbacteria bacterium CG10_big_fil_rev_8_21_14_0_10_43_10</name>
    <dbReference type="NCBI Taxonomy" id="1974567"/>
    <lineage>
        <taxon>Bacteria</taxon>
        <taxon>Candidatus Falkowiibacteriota</taxon>
    </lineage>
</organism>
<feature type="domain" description="Polymerase/histidinol phosphatase N-terminal" evidence="1">
    <location>
        <begin position="5"/>
        <end position="71"/>
    </location>
</feature>
<accession>A0A2H0V3U1</accession>
<comment type="caution">
    <text evidence="2">The sequence shown here is derived from an EMBL/GenBank/DDBJ whole genome shotgun (WGS) entry which is preliminary data.</text>
</comment>
<name>A0A2H0V3U1_9BACT</name>
<dbReference type="Pfam" id="PF02811">
    <property type="entry name" value="PHP"/>
    <property type="match status" value="1"/>
</dbReference>
<proteinExistence type="predicted"/>
<dbReference type="InterPro" id="IPR052018">
    <property type="entry name" value="PHP_domain"/>
</dbReference>
<reference evidence="3" key="1">
    <citation type="submission" date="2017-09" db="EMBL/GenBank/DDBJ databases">
        <title>Depth-based differentiation of microbial function through sediment-hosted aquifers and enrichment of novel symbionts in the deep terrestrial subsurface.</title>
        <authorList>
            <person name="Probst A.J."/>
            <person name="Ladd B."/>
            <person name="Jarett J.K."/>
            <person name="Geller-Mcgrath D.E."/>
            <person name="Sieber C.M.K."/>
            <person name="Emerson J.B."/>
            <person name="Anantharaman K."/>
            <person name="Thomas B.C."/>
            <person name="Malmstrom R."/>
            <person name="Stieglmeier M."/>
            <person name="Klingl A."/>
            <person name="Woyke T."/>
            <person name="Ryan C.M."/>
            <person name="Banfield J.F."/>
        </authorList>
    </citation>
    <scope>NUCLEOTIDE SEQUENCE [LARGE SCALE GENOMIC DNA]</scope>
</reference>
<evidence type="ECO:0000313" key="3">
    <source>
        <dbReference type="Proteomes" id="UP000228626"/>
    </source>
</evidence>
<dbReference type="SUPFAM" id="SSF89550">
    <property type="entry name" value="PHP domain-like"/>
    <property type="match status" value="1"/>
</dbReference>
<sequence length="294" mass="33180">MKNRYDIHIHSSFSPDAQDSIPDIIKAAKKAGLKGIAITDHNTVSGLEKFVLAVKKADLEFLEGIEISSRYKDFDMHILGYSLNFNKQLLRKELKHTLGGYNLRAKKLLRKCQAADLISEKFKFENLLEKKKDSYVSTRDIMLEIEKFKRIPYTEAAKLVARGTPLFEKMPSSGVLSPAQATNLLHRAGGISVLAHPYYITRQQKASGNPKKYLLEILKAGKFDGIEVYYSKHTMEEKKLFYQIAEQENLAVTGGSDWHGKKFTPNWPVGCQGINSKQFSALKNLIKKGQALLS</sequence>
<dbReference type="Gene3D" id="1.10.150.650">
    <property type="match status" value="1"/>
</dbReference>
<protein>
    <recommendedName>
        <fullName evidence="1">Polymerase/histidinol phosphatase N-terminal domain-containing protein</fullName>
    </recommendedName>
</protein>
<gene>
    <name evidence="2" type="ORF">COT99_03060</name>
</gene>
<evidence type="ECO:0000259" key="1">
    <source>
        <dbReference type="SMART" id="SM00481"/>
    </source>
</evidence>
<dbReference type="GO" id="GO:0035312">
    <property type="term" value="F:5'-3' DNA exonuclease activity"/>
    <property type="evidence" value="ECO:0007669"/>
    <property type="project" value="TreeGrafter"/>
</dbReference>
<dbReference type="InterPro" id="IPR016195">
    <property type="entry name" value="Pol/histidinol_Pase-like"/>
</dbReference>
<dbReference type="EMBL" id="PFAR01000037">
    <property type="protein sequence ID" value="PIR93020.1"/>
    <property type="molecule type" value="Genomic_DNA"/>
</dbReference>
<dbReference type="PANTHER" id="PTHR42924">
    <property type="entry name" value="EXONUCLEASE"/>
    <property type="match status" value="1"/>
</dbReference>